<sequence>MHPDCFVHYDPPVPLSASHMFTLQQFQICELRYLWNITLCIHVNSLLRMFIWISLIQYRQVFTILPARKCGDWYSSAIVPALRTIVSSSLSR</sequence>
<name>A0A0E9WXJ9_ANGAN</name>
<protein>
    <submittedName>
        <fullName evidence="1">Uncharacterized protein</fullName>
    </submittedName>
</protein>
<evidence type="ECO:0000313" key="1">
    <source>
        <dbReference type="EMBL" id="JAH94891.1"/>
    </source>
</evidence>
<accession>A0A0E9WXJ9</accession>
<reference evidence="1" key="2">
    <citation type="journal article" date="2015" name="Fish Shellfish Immunol.">
        <title>Early steps in the European eel (Anguilla anguilla)-Vibrio vulnificus interaction in the gills: Role of the RtxA13 toxin.</title>
        <authorList>
            <person name="Callol A."/>
            <person name="Pajuelo D."/>
            <person name="Ebbesson L."/>
            <person name="Teles M."/>
            <person name="MacKenzie S."/>
            <person name="Amaro C."/>
        </authorList>
    </citation>
    <scope>NUCLEOTIDE SEQUENCE</scope>
</reference>
<proteinExistence type="predicted"/>
<dbReference type="EMBL" id="GBXM01013686">
    <property type="protein sequence ID" value="JAH94891.1"/>
    <property type="molecule type" value="Transcribed_RNA"/>
</dbReference>
<organism evidence="1">
    <name type="scientific">Anguilla anguilla</name>
    <name type="common">European freshwater eel</name>
    <name type="synonym">Muraena anguilla</name>
    <dbReference type="NCBI Taxonomy" id="7936"/>
    <lineage>
        <taxon>Eukaryota</taxon>
        <taxon>Metazoa</taxon>
        <taxon>Chordata</taxon>
        <taxon>Craniata</taxon>
        <taxon>Vertebrata</taxon>
        <taxon>Euteleostomi</taxon>
        <taxon>Actinopterygii</taxon>
        <taxon>Neopterygii</taxon>
        <taxon>Teleostei</taxon>
        <taxon>Anguilliformes</taxon>
        <taxon>Anguillidae</taxon>
        <taxon>Anguilla</taxon>
    </lineage>
</organism>
<dbReference type="AlphaFoldDB" id="A0A0E9WXJ9"/>
<reference evidence="1" key="1">
    <citation type="submission" date="2014-11" db="EMBL/GenBank/DDBJ databases">
        <authorList>
            <person name="Amaro Gonzalez C."/>
        </authorList>
    </citation>
    <scope>NUCLEOTIDE SEQUENCE</scope>
</reference>